<dbReference type="AlphaFoldDB" id="A0A1E1KG02"/>
<gene>
    <name evidence="1" type="ORF">RAG0_06084</name>
</gene>
<protein>
    <submittedName>
        <fullName evidence="1">Uncharacterized protein</fullName>
    </submittedName>
</protein>
<keyword evidence="2" id="KW-1185">Reference proteome</keyword>
<reference evidence="2" key="1">
    <citation type="submission" date="2016-03" db="EMBL/GenBank/DDBJ databases">
        <authorList>
            <person name="Guldener U."/>
        </authorList>
    </citation>
    <scope>NUCLEOTIDE SEQUENCE [LARGE SCALE GENOMIC DNA]</scope>
    <source>
        <strain evidence="2">04CH-RAC-A.6.1</strain>
    </source>
</reference>
<organism evidence="1 2">
    <name type="scientific">Rhynchosporium agropyri</name>
    <dbReference type="NCBI Taxonomy" id="914238"/>
    <lineage>
        <taxon>Eukaryota</taxon>
        <taxon>Fungi</taxon>
        <taxon>Dikarya</taxon>
        <taxon>Ascomycota</taxon>
        <taxon>Pezizomycotina</taxon>
        <taxon>Leotiomycetes</taxon>
        <taxon>Helotiales</taxon>
        <taxon>Ploettnerulaceae</taxon>
        <taxon>Rhynchosporium</taxon>
    </lineage>
</organism>
<dbReference type="EMBL" id="FJUX01000029">
    <property type="protein sequence ID" value="CZS96978.1"/>
    <property type="molecule type" value="Genomic_DNA"/>
</dbReference>
<accession>A0A1E1KG02</accession>
<proteinExistence type="predicted"/>
<name>A0A1E1KG02_9HELO</name>
<evidence type="ECO:0000313" key="2">
    <source>
        <dbReference type="Proteomes" id="UP000178912"/>
    </source>
</evidence>
<sequence>MYDLSSRIIHDAIVWSHCVNGLWARAFAGKAPLGAAGDECDTYTSTRCNGVGNKLKLHCVAKKKGDATGLCSPQKGGGKGFKA</sequence>
<dbReference type="Proteomes" id="UP000178912">
    <property type="component" value="Unassembled WGS sequence"/>
</dbReference>
<evidence type="ECO:0000313" key="1">
    <source>
        <dbReference type="EMBL" id="CZS96978.1"/>
    </source>
</evidence>